<dbReference type="InterPro" id="IPR029033">
    <property type="entry name" value="His_PPase_superfam"/>
</dbReference>
<dbReference type="SUPFAM" id="SSF53254">
    <property type="entry name" value="Phosphoglycerate mutase-like"/>
    <property type="match status" value="1"/>
</dbReference>
<evidence type="ECO:0000256" key="1">
    <source>
        <dbReference type="SAM" id="SignalP"/>
    </source>
</evidence>
<feature type="signal peptide" evidence="1">
    <location>
        <begin position="1"/>
        <end position="21"/>
    </location>
</feature>
<dbReference type="Pfam" id="PF00300">
    <property type="entry name" value="His_Phos_1"/>
    <property type="match status" value="1"/>
</dbReference>
<dbReference type="InterPro" id="IPR013078">
    <property type="entry name" value="His_Pase_superF_clade-1"/>
</dbReference>
<dbReference type="AlphaFoldDB" id="A0A7H1J1N5"/>
<organism evidence="2 3">
    <name type="scientific">Marinomonas arctica</name>
    <dbReference type="NCBI Taxonomy" id="383750"/>
    <lineage>
        <taxon>Bacteria</taxon>
        <taxon>Pseudomonadati</taxon>
        <taxon>Pseudomonadota</taxon>
        <taxon>Gammaproteobacteria</taxon>
        <taxon>Oceanospirillales</taxon>
        <taxon>Oceanospirillaceae</taxon>
        <taxon>Marinomonas</taxon>
    </lineage>
</organism>
<feature type="chain" id="PRO_5028801897" evidence="1">
    <location>
        <begin position="22"/>
        <end position="186"/>
    </location>
</feature>
<dbReference type="Proteomes" id="UP000516370">
    <property type="component" value="Chromosome"/>
</dbReference>
<name>A0A7H1J1N5_9GAMM</name>
<accession>A0A7H1J1N5</accession>
<dbReference type="KEGG" id="mard:IBG28_11680"/>
<proteinExistence type="predicted"/>
<keyword evidence="1" id="KW-0732">Signal</keyword>
<reference evidence="2 3" key="1">
    <citation type="submission" date="2020-09" db="EMBL/GenBank/DDBJ databases">
        <title>Complete genome sequence of an Arctic sea ice bacterium Marinomonas arctica BSI20414.</title>
        <authorList>
            <person name="Liao L."/>
            <person name="Chen B."/>
        </authorList>
    </citation>
    <scope>NUCLEOTIDE SEQUENCE [LARGE SCALE GENOMIC DNA]</scope>
    <source>
        <strain evidence="2 3">BSI20414</strain>
    </source>
</reference>
<keyword evidence="3" id="KW-1185">Reference proteome</keyword>
<protein>
    <submittedName>
        <fullName evidence="2">Histidine phosphatase family protein</fullName>
    </submittedName>
</protein>
<dbReference type="EMBL" id="CP061081">
    <property type="protein sequence ID" value="QNT04401.1"/>
    <property type="molecule type" value="Genomic_DNA"/>
</dbReference>
<sequence length="186" mass="20571">MVLMKGFLWLMLCVWSGVSWADAAAWQAWRDGKAVLIMRHALAPGVGDPVGFVLEDCNTQRNLNDVGRSQSLAWGKHIREQYSGSIEVYSSQWCRCLETARLLSEDDVTPLPILNSFFAGQGDRVGQTQALLQRFSQQTVGQPTLLVTHQVNFTALTQVYPSSAEAAILSLPLTLPAKILARIQLE</sequence>
<dbReference type="Gene3D" id="3.40.50.1240">
    <property type="entry name" value="Phosphoglycerate mutase-like"/>
    <property type="match status" value="1"/>
</dbReference>
<gene>
    <name evidence="2" type="ORF">IBG28_11680</name>
</gene>
<dbReference type="CDD" id="cd07040">
    <property type="entry name" value="HP"/>
    <property type="match status" value="1"/>
</dbReference>
<evidence type="ECO:0000313" key="3">
    <source>
        <dbReference type="Proteomes" id="UP000516370"/>
    </source>
</evidence>
<evidence type="ECO:0000313" key="2">
    <source>
        <dbReference type="EMBL" id="QNT04401.1"/>
    </source>
</evidence>